<dbReference type="InterPro" id="IPR038475">
    <property type="entry name" value="RecG_C_sf"/>
</dbReference>
<protein>
    <submittedName>
        <fullName evidence="2">ATP-dependent DNA helicase RecG</fullName>
    </submittedName>
</protein>
<keyword evidence="2" id="KW-0347">Helicase</keyword>
<feature type="domain" description="Filamentation induced by cAMP protein Fic-like C-terminal" evidence="1">
    <location>
        <begin position="178"/>
        <end position="235"/>
    </location>
</feature>
<sequence length="239" mass="27417">MGIQDCVVSAFRLVQFRKGEERAWKLIRTKLIDSYDRLMNLIRKHLNDSFHVENSHRLSLRDAIFREVVSNILVHREFLNPFPAKVVIEKHRVLIENSNKPHGNGTIDPRNFSPFPKNPTLAKFFKEIGRVDELGSGIRNTYKYCRIYSGEDPVFTEGDIFETIIPIKSPGGEAGGHIERVLEFCKVARSRKEIQSHLGVTSNRYVREKVIAPLVKSGDLQLTIPEKPTSPNQRYFTSS</sequence>
<dbReference type="PANTHER" id="PTHR30595">
    <property type="entry name" value="GLPR-RELATED TRANSCRIPTIONAL REPRESSOR"/>
    <property type="match status" value="1"/>
</dbReference>
<dbReference type="Gene3D" id="3.30.565.60">
    <property type="match status" value="1"/>
</dbReference>
<accession>A0A1N7KMP2</accession>
<evidence type="ECO:0000313" key="3">
    <source>
        <dbReference type="Proteomes" id="UP000187608"/>
    </source>
</evidence>
<dbReference type="Pfam" id="PF13749">
    <property type="entry name" value="HATPase_c_4"/>
    <property type="match status" value="1"/>
</dbReference>
<dbReference type="EMBL" id="FTOC01000014">
    <property type="protein sequence ID" value="SIS62865.1"/>
    <property type="molecule type" value="Genomic_DNA"/>
</dbReference>
<keyword evidence="3" id="KW-1185">Reference proteome</keyword>
<keyword evidence="2" id="KW-0378">Hydrolase</keyword>
<evidence type="ECO:0000259" key="1">
    <source>
        <dbReference type="Pfam" id="PF21247"/>
    </source>
</evidence>
<evidence type="ECO:0000313" key="2">
    <source>
        <dbReference type="EMBL" id="SIS62865.1"/>
    </source>
</evidence>
<proteinExistence type="predicted"/>
<keyword evidence="2" id="KW-0067">ATP-binding</keyword>
<dbReference type="GO" id="GO:0004386">
    <property type="term" value="F:helicase activity"/>
    <property type="evidence" value="ECO:0007669"/>
    <property type="project" value="UniProtKB-KW"/>
</dbReference>
<organism evidence="2 3">
    <name type="scientific">Salimicrobium flavidum</name>
    <dbReference type="NCBI Taxonomy" id="570947"/>
    <lineage>
        <taxon>Bacteria</taxon>
        <taxon>Bacillati</taxon>
        <taxon>Bacillota</taxon>
        <taxon>Bacilli</taxon>
        <taxon>Bacillales</taxon>
        <taxon>Bacillaceae</taxon>
        <taxon>Salimicrobium</taxon>
    </lineage>
</organism>
<dbReference type="Pfam" id="PF21247">
    <property type="entry name" value="Fic-like_C"/>
    <property type="match status" value="1"/>
</dbReference>
<dbReference type="AlphaFoldDB" id="A0A1N7KMP2"/>
<name>A0A1N7KMP2_9BACI</name>
<reference evidence="3" key="1">
    <citation type="submission" date="2017-01" db="EMBL/GenBank/DDBJ databases">
        <authorList>
            <person name="Varghese N."/>
            <person name="Submissions S."/>
        </authorList>
    </citation>
    <scope>NUCLEOTIDE SEQUENCE [LARGE SCALE GENOMIC DNA]</scope>
    <source>
        <strain evidence="3">DSM 23127</strain>
    </source>
</reference>
<dbReference type="PANTHER" id="PTHR30595:SF6">
    <property type="entry name" value="SCHLAFEN ALBA-2 DOMAIN-CONTAINING PROTEIN"/>
    <property type="match status" value="1"/>
</dbReference>
<dbReference type="RefSeq" id="WP_076560592.1">
    <property type="nucleotide sequence ID" value="NZ_FTOC01000014.1"/>
</dbReference>
<dbReference type="Proteomes" id="UP000187608">
    <property type="component" value="Unassembled WGS sequence"/>
</dbReference>
<dbReference type="InterPro" id="IPR049514">
    <property type="entry name" value="Fic-like_C"/>
</dbReference>
<dbReference type="STRING" id="570947.SAMN05421687_11421"/>
<gene>
    <name evidence="2" type="ORF">SAMN05421687_11421</name>
</gene>
<keyword evidence="2" id="KW-0547">Nucleotide-binding</keyword>